<gene>
    <name evidence="1" type="ORF">MNBD_CPR01-308</name>
</gene>
<proteinExistence type="predicted"/>
<dbReference type="AlphaFoldDB" id="A0A3B0VNI9"/>
<dbReference type="Gene3D" id="3.40.50.2000">
    <property type="entry name" value="Glycogen Phosphorylase B"/>
    <property type="match status" value="1"/>
</dbReference>
<name>A0A3B0VNI9_9ZZZZ</name>
<accession>A0A3B0VNI9</accession>
<dbReference type="EMBL" id="UOEV01000088">
    <property type="protein sequence ID" value="VAW33204.1"/>
    <property type="molecule type" value="Genomic_DNA"/>
</dbReference>
<dbReference type="SUPFAM" id="SSF53756">
    <property type="entry name" value="UDP-Glycosyltransferase/glycogen phosphorylase"/>
    <property type="match status" value="1"/>
</dbReference>
<reference evidence="1" key="1">
    <citation type="submission" date="2018-06" db="EMBL/GenBank/DDBJ databases">
        <authorList>
            <person name="Zhirakovskaya E."/>
        </authorList>
    </citation>
    <scope>NUCLEOTIDE SEQUENCE</scope>
</reference>
<organism evidence="1">
    <name type="scientific">hydrothermal vent metagenome</name>
    <dbReference type="NCBI Taxonomy" id="652676"/>
    <lineage>
        <taxon>unclassified sequences</taxon>
        <taxon>metagenomes</taxon>
        <taxon>ecological metagenomes</taxon>
    </lineage>
</organism>
<sequence length="174" mass="19619">MRIVLATPLYPPEIAPVATYAKELARRLSLAGHKINVLAYTHLPEQLQNVTVTVIDKHKPRIVRLRAFRKALIQSAHDTDAVIAINGMSTEIPLILTPLHKKTIFCIADKKAHARFSIIDWLATIRTDAVINSIPKQKPEILPLETKPVDAIKAWNTSWNEHLQKIETILGYDN</sequence>
<evidence type="ECO:0000313" key="1">
    <source>
        <dbReference type="EMBL" id="VAW33204.1"/>
    </source>
</evidence>
<protein>
    <recommendedName>
        <fullName evidence="2">Glycosyltransferase subfamily 4-like N-terminal domain-containing protein</fullName>
    </recommendedName>
</protein>
<evidence type="ECO:0008006" key="2">
    <source>
        <dbReference type="Google" id="ProtNLM"/>
    </source>
</evidence>